<dbReference type="PRINTS" id="PR00598">
    <property type="entry name" value="HTHMARR"/>
</dbReference>
<organism evidence="2 3">
    <name type="scientific">Rhodoblastus sphagnicola</name>
    <dbReference type="NCBI Taxonomy" id="333368"/>
    <lineage>
        <taxon>Bacteria</taxon>
        <taxon>Pseudomonadati</taxon>
        <taxon>Pseudomonadota</taxon>
        <taxon>Alphaproteobacteria</taxon>
        <taxon>Hyphomicrobiales</taxon>
        <taxon>Rhodoblastaceae</taxon>
        <taxon>Rhodoblastus</taxon>
    </lineage>
</organism>
<comment type="caution">
    <text evidence="2">The sequence shown here is derived from an EMBL/GenBank/DDBJ whole genome shotgun (WGS) entry which is preliminary data.</text>
</comment>
<dbReference type="GO" id="GO:0006950">
    <property type="term" value="P:response to stress"/>
    <property type="evidence" value="ECO:0007669"/>
    <property type="project" value="TreeGrafter"/>
</dbReference>
<sequence length="177" mass="19725">MSRPMNDRRIVRLASKDREPRDASDSAPVSYGVLPQLLGFHLRRSQTAVFSHFMEFVSPEESITPGLFGMLEVIAANEGLAQSELAKAMGVDRSTIVKAIDQLEARRLIARRPSSDDKRRHRLCLTPAGKAARARIRELILNHEALLVRSRLSTEEVQTLIGLLERLCQGAQPASFP</sequence>
<reference evidence="2 3" key="1">
    <citation type="journal article" date="2018" name="Arch. Microbiol.">
        <title>New insights into the metabolic potential of the phototrophic purple bacterium Rhodopila globiformis DSM 161(T) from its draft genome sequence and evidence for a vanadium-dependent nitrogenase.</title>
        <authorList>
            <person name="Imhoff J.F."/>
            <person name="Rahn T."/>
            <person name="Kunzel S."/>
            <person name="Neulinger S.C."/>
        </authorList>
    </citation>
    <scope>NUCLEOTIDE SEQUENCE [LARGE SCALE GENOMIC DNA]</scope>
    <source>
        <strain evidence="2 3">DSM 16996</strain>
    </source>
</reference>
<protein>
    <recommendedName>
        <fullName evidence="1">HTH marR-type domain-containing protein</fullName>
    </recommendedName>
</protein>
<dbReference type="AlphaFoldDB" id="A0A2S6MX27"/>
<dbReference type="InterPro" id="IPR036390">
    <property type="entry name" value="WH_DNA-bd_sf"/>
</dbReference>
<gene>
    <name evidence="2" type="ORF">CCR94_21105</name>
</gene>
<name>A0A2S6MX27_9HYPH</name>
<dbReference type="InterPro" id="IPR000835">
    <property type="entry name" value="HTH_MarR-typ"/>
</dbReference>
<keyword evidence="3" id="KW-1185">Reference proteome</keyword>
<dbReference type="GO" id="GO:0003700">
    <property type="term" value="F:DNA-binding transcription factor activity"/>
    <property type="evidence" value="ECO:0007669"/>
    <property type="project" value="InterPro"/>
</dbReference>
<dbReference type="InterPro" id="IPR036388">
    <property type="entry name" value="WH-like_DNA-bd_sf"/>
</dbReference>
<dbReference type="Gene3D" id="1.10.10.10">
    <property type="entry name" value="Winged helix-like DNA-binding domain superfamily/Winged helix DNA-binding domain"/>
    <property type="match status" value="1"/>
</dbReference>
<evidence type="ECO:0000313" key="3">
    <source>
        <dbReference type="Proteomes" id="UP000239089"/>
    </source>
</evidence>
<dbReference type="Proteomes" id="UP000239089">
    <property type="component" value="Unassembled WGS sequence"/>
</dbReference>
<dbReference type="EMBL" id="NHSJ01000129">
    <property type="protein sequence ID" value="PPQ26923.1"/>
    <property type="molecule type" value="Genomic_DNA"/>
</dbReference>
<dbReference type="Pfam" id="PF12802">
    <property type="entry name" value="MarR_2"/>
    <property type="match status" value="1"/>
</dbReference>
<dbReference type="InterPro" id="IPR039422">
    <property type="entry name" value="MarR/SlyA-like"/>
</dbReference>
<proteinExistence type="predicted"/>
<dbReference type="PROSITE" id="PS50995">
    <property type="entry name" value="HTH_MARR_2"/>
    <property type="match status" value="1"/>
</dbReference>
<evidence type="ECO:0000259" key="1">
    <source>
        <dbReference type="PROSITE" id="PS50995"/>
    </source>
</evidence>
<accession>A0A2S6MX27</accession>
<dbReference type="SUPFAM" id="SSF46785">
    <property type="entry name" value="Winged helix' DNA-binding domain"/>
    <property type="match status" value="1"/>
</dbReference>
<dbReference type="PANTHER" id="PTHR33164">
    <property type="entry name" value="TRANSCRIPTIONAL REGULATOR, MARR FAMILY"/>
    <property type="match status" value="1"/>
</dbReference>
<evidence type="ECO:0000313" key="2">
    <source>
        <dbReference type="EMBL" id="PPQ26923.1"/>
    </source>
</evidence>
<feature type="domain" description="HTH marR-type" evidence="1">
    <location>
        <begin position="35"/>
        <end position="169"/>
    </location>
</feature>
<dbReference type="PANTHER" id="PTHR33164:SF89">
    <property type="entry name" value="MARR FAMILY REGULATORY PROTEIN"/>
    <property type="match status" value="1"/>
</dbReference>
<dbReference type="SMART" id="SM00347">
    <property type="entry name" value="HTH_MARR"/>
    <property type="match status" value="1"/>
</dbReference>